<evidence type="ECO:0000313" key="8">
    <source>
        <dbReference type="EMBL" id="RNA07269.1"/>
    </source>
</evidence>
<comment type="caution">
    <text evidence="8">The sequence shown here is derived from an EMBL/GenBank/DDBJ whole genome shotgun (WGS) entry which is preliminary data.</text>
</comment>
<feature type="domain" description="Gamma tubulin complex component protein N-terminal" evidence="7">
    <location>
        <begin position="191"/>
        <end position="481"/>
    </location>
</feature>
<dbReference type="AlphaFoldDB" id="A0A3M7Q7P3"/>
<reference evidence="8 9" key="1">
    <citation type="journal article" date="2018" name="Sci. Rep.">
        <title>Genomic signatures of local adaptation to the degree of environmental predictability in rotifers.</title>
        <authorList>
            <person name="Franch-Gras L."/>
            <person name="Hahn C."/>
            <person name="Garcia-Roger E.M."/>
            <person name="Carmona M.J."/>
            <person name="Serra M."/>
            <person name="Gomez A."/>
        </authorList>
    </citation>
    <scope>NUCLEOTIDE SEQUENCE [LARGE SCALE GENOMIC DNA]</scope>
    <source>
        <strain evidence="8">HYR1</strain>
    </source>
</reference>
<dbReference type="GO" id="GO:0051321">
    <property type="term" value="P:meiotic cell cycle"/>
    <property type="evidence" value="ECO:0007669"/>
    <property type="project" value="TreeGrafter"/>
</dbReference>
<name>A0A3M7Q7P3_BRAPC</name>
<dbReference type="Pfam" id="PF17681">
    <property type="entry name" value="GCP_N_terminal"/>
    <property type="match status" value="1"/>
</dbReference>
<evidence type="ECO:0000313" key="9">
    <source>
        <dbReference type="Proteomes" id="UP000276133"/>
    </source>
</evidence>
<dbReference type="GO" id="GO:0051011">
    <property type="term" value="F:microtubule minus-end binding"/>
    <property type="evidence" value="ECO:0007669"/>
    <property type="project" value="TreeGrafter"/>
</dbReference>
<sequence length="739" mass="86278">MQKTLDSTGKQSNSNNVEQLIFRLLSKIASTYNLNEQVRYKFVKDQFTYVGKLLSYDAYSSSKDTLEIAARIKKKLVSQKKTDIALSFQELEAKFNKQKILKNHAALLEFFFAYYLEQNKYESTSNKNSLNFYSQPFEPPMVNDTVKNDVIEKYSSTEKIHNLFKNESNTDLLRNNQRLKPTFILNETYILRELIYAMQGVDGKLFQKDPKDMQSMVLKVDMERTVRMMVLRYLESGWFYTRLRRFLSTYNNNPSAGLVLQAFCAYISAELKEYHRLLAVLESQLGDKDEGTECSNITLRRLLVWLEQPLERLKFLNIICDAVRDKKGGILLSILFTYSKYGDPNKAALVKSGLAKCAIPIRDMIIEWICDGQIRDIHEEFFVGFNNSIPNERLWHDKYNLRKSQIPSFINEDQAKKILIIGKSINFLRVICNEHKQIRALATIPEIESMLDQKSDSQFQELIDNAYADTSSYLIEILLKKYKLLDHFNSLRRYILLGQGDFIRHLMDLMECELNKPAQDLMFPNLQRLLDKAITETNAQFEPSYIISRLDVRLLPPSPNDMGWDVFSLDYTMDGPLKTVLEVSWKNLSEKLDNSKDMDDVISANEQFLDTIISQLLLDENSKEIAKELRTIFDLIVKMSDLCEQFHKIALGESDARKQFKEKFTEDLDEDQKAAMDNAERKRYHGEVKPKIRNAKNQLSILKNSFSEMVKNLLEALKNHPNESLRFLSFRFNFNEYYY</sequence>
<keyword evidence="3" id="KW-0963">Cytoplasm</keyword>
<gene>
    <name evidence="8" type="ORF">BpHYR1_048111</name>
</gene>
<dbReference type="GO" id="GO:0005874">
    <property type="term" value="C:microtubule"/>
    <property type="evidence" value="ECO:0007669"/>
    <property type="project" value="UniProtKB-KW"/>
</dbReference>
<dbReference type="GO" id="GO:0051225">
    <property type="term" value="P:spindle assembly"/>
    <property type="evidence" value="ECO:0007669"/>
    <property type="project" value="TreeGrafter"/>
</dbReference>
<evidence type="ECO:0000256" key="2">
    <source>
        <dbReference type="ARBA" id="ARBA00010337"/>
    </source>
</evidence>
<dbReference type="GO" id="GO:0000930">
    <property type="term" value="C:gamma-tubulin complex"/>
    <property type="evidence" value="ECO:0007669"/>
    <property type="project" value="TreeGrafter"/>
</dbReference>
<evidence type="ECO:0000259" key="7">
    <source>
        <dbReference type="Pfam" id="PF17681"/>
    </source>
</evidence>
<keyword evidence="5" id="KW-0206">Cytoskeleton</keyword>
<evidence type="ECO:0000256" key="3">
    <source>
        <dbReference type="ARBA" id="ARBA00022490"/>
    </source>
</evidence>
<organism evidence="8 9">
    <name type="scientific">Brachionus plicatilis</name>
    <name type="common">Marine rotifer</name>
    <name type="synonym">Brachionus muelleri</name>
    <dbReference type="NCBI Taxonomy" id="10195"/>
    <lineage>
        <taxon>Eukaryota</taxon>
        <taxon>Metazoa</taxon>
        <taxon>Spiralia</taxon>
        <taxon>Gnathifera</taxon>
        <taxon>Rotifera</taxon>
        <taxon>Eurotatoria</taxon>
        <taxon>Monogononta</taxon>
        <taxon>Pseudotrocha</taxon>
        <taxon>Ploima</taxon>
        <taxon>Brachionidae</taxon>
        <taxon>Brachionus</taxon>
    </lineage>
</organism>
<feature type="domain" description="Gamma tubulin complex component C-terminal" evidence="6">
    <location>
        <begin position="484"/>
        <end position="581"/>
    </location>
</feature>
<dbReference type="InterPro" id="IPR007259">
    <property type="entry name" value="GCP"/>
</dbReference>
<dbReference type="PANTHER" id="PTHR19302:SF14">
    <property type="entry name" value="GAMMA-TUBULIN COMPLEX COMPONENT 3"/>
    <property type="match status" value="1"/>
</dbReference>
<dbReference type="STRING" id="10195.A0A3M7Q7P3"/>
<proteinExistence type="inferred from homology"/>
<comment type="subcellular location">
    <subcellularLocation>
        <location evidence="1">Cytoplasm</location>
        <location evidence="1">Cytoskeleton</location>
    </subcellularLocation>
</comment>
<dbReference type="OrthoDB" id="5860513at2759"/>
<dbReference type="FunFam" id="1.20.120.1900:FF:000037">
    <property type="entry name" value="Gamma-tubulin complex component"/>
    <property type="match status" value="1"/>
</dbReference>
<evidence type="ECO:0000256" key="1">
    <source>
        <dbReference type="ARBA" id="ARBA00004245"/>
    </source>
</evidence>
<dbReference type="EMBL" id="REGN01007103">
    <property type="protein sequence ID" value="RNA07269.1"/>
    <property type="molecule type" value="Genomic_DNA"/>
</dbReference>
<keyword evidence="9" id="KW-1185">Reference proteome</keyword>
<evidence type="ECO:0000259" key="6">
    <source>
        <dbReference type="Pfam" id="PF04130"/>
    </source>
</evidence>
<dbReference type="GO" id="GO:0007020">
    <property type="term" value="P:microtubule nucleation"/>
    <property type="evidence" value="ECO:0007669"/>
    <property type="project" value="InterPro"/>
</dbReference>
<evidence type="ECO:0000256" key="5">
    <source>
        <dbReference type="ARBA" id="ARBA00023212"/>
    </source>
</evidence>
<comment type="similarity">
    <text evidence="2">Belongs to the TUBGCP family.</text>
</comment>
<dbReference type="GO" id="GO:0043015">
    <property type="term" value="F:gamma-tubulin binding"/>
    <property type="evidence" value="ECO:0007669"/>
    <property type="project" value="InterPro"/>
</dbReference>
<keyword evidence="4" id="KW-0493">Microtubule</keyword>
<dbReference type="GO" id="GO:0000922">
    <property type="term" value="C:spindle pole"/>
    <property type="evidence" value="ECO:0007669"/>
    <property type="project" value="InterPro"/>
</dbReference>
<evidence type="ECO:0000256" key="4">
    <source>
        <dbReference type="ARBA" id="ARBA00022701"/>
    </source>
</evidence>
<dbReference type="Proteomes" id="UP000276133">
    <property type="component" value="Unassembled WGS sequence"/>
</dbReference>
<dbReference type="Gene3D" id="1.20.120.1900">
    <property type="entry name" value="Gamma-tubulin complex, C-terminal domain"/>
    <property type="match status" value="2"/>
</dbReference>
<accession>A0A3M7Q7P3</accession>
<dbReference type="PANTHER" id="PTHR19302">
    <property type="entry name" value="GAMMA TUBULIN COMPLEX PROTEIN"/>
    <property type="match status" value="1"/>
</dbReference>
<dbReference type="GO" id="GO:0031122">
    <property type="term" value="P:cytoplasmic microtubule organization"/>
    <property type="evidence" value="ECO:0007669"/>
    <property type="project" value="TreeGrafter"/>
</dbReference>
<dbReference type="InterPro" id="IPR041470">
    <property type="entry name" value="GCP_N"/>
</dbReference>
<protein>
    <submittedName>
        <fullName evidence="8">Gamma-tubulin complex component 3-like protein</fullName>
    </submittedName>
</protein>
<dbReference type="Pfam" id="PF04130">
    <property type="entry name" value="GCP_C_terminal"/>
    <property type="match status" value="1"/>
</dbReference>
<dbReference type="GO" id="GO:0000278">
    <property type="term" value="P:mitotic cell cycle"/>
    <property type="evidence" value="ECO:0007669"/>
    <property type="project" value="TreeGrafter"/>
</dbReference>
<dbReference type="InterPro" id="IPR040457">
    <property type="entry name" value="GCP_C"/>
</dbReference>
<dbReference type="InterPro" id="IPR042241">
    <property type="entry name" value="GCP_C_sf"/>
</dbReference>